<dbReference type="AlphaFoldDB" id="R6ICG5"/>
<evidence type="ECO:0000313" key="1">
    <source>
        <dbReference type="EMBL" id="CDB46930.1"/>
    </source>
</evidence>
<sequence>MIRLAHKCKGCVWSRQVSENKVYCRRVNCVKENRLQNVIGLLGQIQQGHQLSEAESAAIDVAADALRAEG</sequence>
<proteinExistence type="predicted"/>
<accession>R6ICG5</accession>
<name>R6ICG5_9FIRM</name>
<gene>
    <name evidence="1" type="ORF">BN533_01943</name>
</gene>
<dbReference type="HOGENOM" id="CLU_2808675_0_0_9"/>
<comment type="caution">
    <text evidence="1">The sequence shown here is derived from an EMBL/GenBank/DDBJ whole genome shotgun (WGS) entry which is preliminary data.</text>
</comment>
<reference evidence="1" key="1">
    <citation type="submission" date="2012-11" db="EMBL/GenBank/DDBJ databases">
        <title>Dependencies among metagenomic species, viruses, plasmids and units of genetic variation.</title>
        <authorList>
            <person name="Nielsen H.B."/>
            <person name="Almeida M."/>
            <person name="Juncker A.S."/>
            <person name="Rasmussen S."/>
            <person name="Li J."/>
            <person name="Sunagawa S."/>
            <person name="Plichta D."/>
            <person name="Gautier L."/>
            <person name="Le Chatelier E."/>
            <person name="Peletier E."/>
            <person name="Bonde I."/>
            <person name="Nielsen T."/>
            <person name="Manichanh C."/>
            <person name="Arumugam M."/>
            <person name="Batto J."/>
            <person name="Santos M.B.Q.D."/>
            <person name="Blom N."/>
            <person name="Borruel N."/>
            <person name="Burgdorf K.S."/>
            <person name="Boumezbeur F."/>
            <person name="Casellas F."/>
            <person name="Dore J."/>
            <person name="Guarner F."/>
            <person name="Hansen T."/>
            <person name="Hildebrand F."/>
            <person name="Kaas R.S."/>
            <person name="Kennedy S."/>
            <person name="Kristiansen K."/>
            <person name="Kultima J.R."/>
            <person name="Leonard P."/>
            <person name="Levenez F."/>
            <person name="Lund O."/>
            <person name="Moumen B."/>
            <person name="Le Paslier D."/>
            <person name="Pons N."/>
            <person name="Pedersen O."/>
            <person name="Prifti E."/>
            <person name="Qin J."/>
            <person name="Raes J."/>
            <person name="Tap J."/>
            <person name="Tims S."/>
            <person name="Ussery D.W."/>
            <person name="Yamada T."/>
            <person name="MetaHit consortium"/>
            <person name="Renault P."/>
            <person name="Sicheritz-Ponten T."/>
            <person name="Bork P."/>
            <person name="Wang J."/>
            <person name="Brunak S."/>
            <person name="Ehrlich S.D."/>
        </authorList>
    </citation>
    <scope>NUCLEOTIDE SEQUENCE [LARGE SCALE GENOMIC DNA]</scope>
</reference>
<protein>
    <submittedName>
        <fullName evidence="1">Uncharacterized protein</fullName>
    </submittedName>
</protein>
<organism evidence="1">
    <name type="scientific">Phascolarctobacterium faecium</name>
    <dbReference type="NCBI Taxonomy" id="33025"/>
    <lineage>
        <taxon>Bacteria</taxon>
        <taxon>Bacillati</taxon>
        <taxon>Bacillota</taxon>
        <taxon>Negativicutes</taxon>
        <taxon>Acidaminococcales</taxon>
        <taxon>Acidaminococcaceae</taxon>
        <taxon>Phascolarctobacterium</taxon>
    </lineage>
</organism>
<dbReference type="RefSeq" id="WP_021718843.1">
    <property type="nucleotide sequence ID" value="NZ_DAJPFI010000001.1"/>
</dbReference>
<dbReference type="STRING" id="1262914.BN533_01943"/>
<dbReference type="EMBL" id="CBDS010000102">
    <property type="protein sequence ID" value="CDB46930.1"/>
    <property type="molecule type" value="Genomic_DNA"/>
</dbReference>